<gene>
    <name evidence="1" type="ORF">TUM18999_35800</name>
    <name evidence="2" type="ORF">TUM20286_45330</name>
</gene>
<reference evidence="1 3" key="1">
    <citation type="submission" date="2020-05" db="EMBL/GenBank/DDBJ databases">
        <title>Characterization of novel class B3 metallo-beta-lactamase from novel Pseudomonas species.</title>
        <authorList>
            <person name="Yamada K."/>
            <person name="Aoki K."/>
            <person name="Ishii Y."/>
        </authorList>
    </citation>
    <scope>NUCLEOTIDE SEQUENCE [LARGE SCALE GENOMIC DNA]</scope>
    <source>
        <strain evidence="1 3">TUM18999</strain>
        <strain evidence="2 4">TUM20286</strain>
    </source>
</reference>
<proteinExistence type="predicted"/>
<dbReference type="Proteomes" id="UP001054892">
    <property type="component" value="Unassembled WGS sequence"/>
</dbReference>
<protein>
    <submittedName>
        <fullName evidence="1">Uncharacterized protein</fullName>
    </submittedName>
</protein>
<dbReference type="EMBL" id="AP023189">
    <property type="protein sequence ID" value="BCG25389.1"/>
    <property type="molecule type" value="Genomic_DNA"/>
</dbReference>
<dbReference type="Proteomes" id="UP000509383">
    <property type="component" value="Chromosome"/>
</dbReference>
<accession>A0A6J4E7U2</accession>
<dbReference type="KEGG" id="ptw:TUM18999_35800"/>
<evidence type="ECO:0000313" key="2">
    <source>
        <dbReference type="EMBL" id="GJN54781.1"/>
    </source>
</evidence>
<organism evidence="1 3">
    <name type="scientific">Pseudomonas tohonis</name>
    <dbReference type="NCBI Taxonomy" id="2725477"/>
    <lineage>
        <taxon>Bacteria</taxon>
        <taxon>Pseudomonadati</taxon>
        <taxon>Pseudomonadota</taxon>
        <taxon>Gammaproteobacteria</taxon>
        <taxon>Pseudomonadales</taxon>
        <taxon>Pseudomonadaceae</taxon>
        <taxon>Pseudomonas</taxon>
    </lineage>
</organism>
<dbReference type="EMBL" id="BQKM01000013">
    <property type="protein sequence ID" value="GJN54781.1"/>
    <property type="molecule type" value="Genomic_DNA"/>
</dbReference>
<sequence>MAWYPIANEFAPTDSSKRFASRVRPYGACLGAVPQVGAERSEAQRSDVRPWQVLLVGAASVAKDPSPA</sequence>
<evidence type="ECO:0000313" key="1">
    <source>
        <dbReference type="EMBL" id="BCG25389.1"/>
    </source>
</evidence>
<evidence type="ECO:0000313" key="3">
    <source>
        <dbReference type="Proteomes" id="UP000509383"/>
    </source>
</evidence>
<dbReference type="AlphaFoldDB" id="A0A6J4E7U2"/>
<evidence type="ECO:0000313" key="4">
    <source>
        <dbReference type="Proteomes" id="UP001054892"/>
    </source>
</evidence>
<keyword evidence="4" id="KW-1185">Reference proteome</keyword>
<name>A0A6J4E7U2_9PSED</name>